<gene>
    <name evidence="1" type="ORF">NSCAC_0306</name>
</gene>
<proteinExistence type="predicted"/>
<protein>
    <submittedName>
        <fullName evidence="1">Phosphate-selective porin O and P</fullName>
    </submittedName>
</protein>
<dbReference type="InterPro" id="IPR010870">
    <property type="entry name" value="Porin_O/P"/>
</dbReference>
<organism evidence="1 2">
    <name type="scientific">Candidatus Nitrosacidococcus tergens</name>
    <dbReference type="NCBI Taxonomy" id="553981"/>
    <lineage>
        <taxon>Bacteria</taxon>
        <taxon>Pseudomonadati</taxon>
        <taxon>Pseudomonadota</taxon>
        <taxon>Gammaproteobacteria</taxon>
        <taxon>Chromatiales</taxon>
        <taxon>Chromatiaceae</taxon>
        <taxon>Candidatus Nitrosacidococcus</taxon>
    </lineage>
</organism>
<dbReference type="Proteomes" id="UP000516072">
    <property type="component" value="Chromosome"/>
</dbReference>
<sequence>MHPQIKNNYLYTLILGIIFQFCSTTLSRAETKSTQILNSFLNETQKNLKTNNNIKTAVDQNGFRVKSTDGNFTLNLGGQIQADFVSTHINNINGLLNHINDLRLDLRRARINITGSLYKDWHYRFENDFGGNGFDDNLGIKNPVLTNGFFKFTGFKSVNFVLGYQKVPFSLESIVGNNWTTFQERSLTNSFINNSVIGRRRLGVVIETFGDRWIHWAAQTGFYGAGFSNIGQSTDNWGASGRITFAPIAKPNQVIHIGGSIYYRDFEHSPNLSFIVSPESHLTDQLIGTNIAETKNTLILNGEISTVLGVFHAQSEYTDTQIERKNNSQVNFDGWYTQAGYFLTGESRNYIPRKGVYGQTNPNHPINQGGWGAWEIAVRYSTIDLNNKGIYGGEEHNLTLGMNWWITHNALLRANYIYAIADNNDQILSSVQDHVDIFMMRAQLNF</sequence>
<dbReference type="InterPro" id="IPR023614">
    <property type="entry name" value="Porin_dom_sf"/>
</dbReference>
<keyword evidence="2" id="KW-1185">Reference proteome</keyword>
<accession>A0A7G1Q7S5</accession>
<dbReference type="Gene3D" id="2.40.160.10">
    <property type="entry name" value="Porin"/>
    <property type="match status" value="1"/>
</dbReference>
<evidence type="ECO:0000313" key="2">
    <source>
        <dbReference type="Proteomes" id="UP000516072"/>
    </source>
</evidence>
<dbReference type="SUPFAM" id="SSF56935">
    <property type="entry name" value="Porins"/>
    <property type="match status" value="1"/>
</dbReference>
<dbReference type="AlphaFoldDB" id="A0A7G1Q7S5"/>
<reference evidence="1 2" key="1">
    <citation type="submission" date="2020-03" db="EMBL/GenBank/DDBJ databases">
        <authorList>
            <person name="Picone N."/>
        </authorList>
    </citation>
    <scope>NUCLEOTIDE SEQUENCE [LARGE SCALE GENOMIC DNA]</scope>
    <source>
        <strain evidence="1">NSCAC1</strain>
    </source>
</reference>
<name>A0A7G1Q7S5_9GAMM</name>
<dbReference type="Pfam" id="PF07396">
    <property type="entry name" value="Porin_O_P"/>
    <property type="match status" value="1"/>
</dbReference>
<dbReference type="KEGG" id="ntg:NSCAC_0306"/>
<evidence type="ECO:0000313" key="1">
    <source>
        <dbReference type="EMBL" id="CAB1274712.1"/>
    </source>
</evidence>
<dbReference type="EMBL" id="LR778175">
    <property type="protein sequence ID" value="CAB1274712.1"/>
    <property type="molecule type" value="Genomic_DNA"/>
</dbReference>